<dbReference type="Gene3D" id="3.90.1590.10">
    <property type="entry name" value="glutathione-dependent formaldehyde- activating enzyme (gfa)"/>
    <property type="match status" value="1"/>
</dbReference>
<dbReference type="PANTHER" id="PTHR33337">
    <property type="entry name" value="GFA DOMAIN-CONTAINING PROTEIN"/>
    <property type="match status" value="1"/>
</dbReference>
<dbReference type="PANTHER" id="PTHR33337:SF32">
    <property type="entry name" value="DUF636 DOMAIN PROTEIN (AFU_ORTHOLOGUE AFUA_7G04120)"/>
    <property type="match status" value="1"/>
</dbReference>
<dbReference type="PROSITE" id="PS51891">
    <property type="entry name" value="CENP_V_GFA"/>
    <property type="match status" value="1"/>
</dbReference>
<dbReference type="HOGENOM" id="CLU_038839_0_0_1"/>
<sequence length="416" mass="45686">MPPKAHQQRFPLSTAQLTCLCGDIKEPGTLLRPSSPTKTFPVGSHMCHCNSCRYTTGNITLSCPVLVGPPSTESLARCTTYSSSASLFRYFCSRCGCHCFHQEFNKESQASNPRSSSNGGAEEPQVGKWYVNAGLIERDPAQVAPQEVWATDLVETEYHHHIADTVDGSIVPGLADLDGAEIPLYLGPSSQVQGQQASVDEIRRLAEHRRDTKPNPDCLKAACQCGGIAFSIRRPNYAMDDQGVPARHIGHDKTKYPALFCAFRYDRASSGAWFVQPWTYVPPANITFTDADEDDDQQSRSAASVTLLEILAATAHEPPSSRAAANVSSQLPMTWYRSSRDITRSFCRVCGATVFYLNDGRPSLANISVGILRGDEGALARRWLEWTWGRVVCPESATERVMLEALMGLGDHMRVL</sequence>
<reference evidence="6 7" key="1">
    <citation type="submission" date="2013-03" db="EMBL/GenBank/DDBJ databases">
        <title>The Genome Sequence of Exophiala aquamarina CBS 119918.</title>
        <authorList>
            <consortium name="The Broad Institute Genomics Platform"/>
            <person name="Cuomo C."/>
            <person name="de Hoog S."/>
            <person name="Gorbushina A."/>
            <person name="Walker B."/>
            <person name="Young S.K."/>
            <person name="Zeng Q."/>
            <person name="Gargeya S."/>
            <person name="Fitzgerald M."/>
            <person name="Haas B."/>
            <person name="Abouelleil A."/>
            <person name="Allen A.W."/>
            <person name="Alvarado L."/>
            <person name="Arachchi H.M."/>
            <person name="Berlin A.M."/>
            <person name="Chapman S.B."/>
            <person name="Gainer-Dewar J."/>
            <person name="Goldberg J."/>
            <person name="Griggs A."/>
            <person name="Gujja S."/>
            <person name="Hansen M."/>
            <person name="Howarth C."/>
            <person name="Imamovic A."/>
            <person name="Ireland A."/>
            <person name="Larimer J."/>
            <person name="McCowan C."/>
            <person name="Murphy C."/>
            <person name="Pearson M."/>
            <person name="Poon T.W."/>
            <person name="Priest M."/>
            <person name="Roberts A."/>
            <person name="Saif S."/>
            <person name="Shea T."/>
            <person name="Sisk P."/>
            <person name="Sykes S."/>
            <person name="Wortman J."/>
            <person name="Nusbaum C."/>
            <person name="Birren B."/>
        </authorList>
    </citation>
    <scope>NUCLEOTIDE SEQUENCE [LARGE SCALE GENOMIC DNA]</scope>
    <source>
        <strain evidence="6 7">CBS 119918</strain>
    </source>
</reference>
<evidence type="ECO:0000313" key="6">
    <source>
        <dbReference type="EMBL" id="KEF57883.1"/>
    </source>
</evidence>
<organism evidence="6 7">
    <name type="scientific">Exophiala aquamarina CBS 119918</name>
    <dbReference type="NCBI Taxonomy" id="1182545"/>
    <lineage>
        <taxon>Eukaryota</taxon>
        <taxon>Fungi</taxon>
        <taxon>Dikarya</taxon>
        <taxon>Ascomycota</taxon>
        <taxon>Pezizomycotina</taxon>
        <taxon>Eurotiomycetes</taxon>
        <taxon>Chaetothyriomycetidae</taxon>
        <taxon>Chaetothyriales</taxon>
        <taxon>Herpotrichiellaceae</taxon>
        <taxon>Exophiala</taxon>
    </lineage>
</organism>
<dbReference type="RefSeq" id="XP_013260473.1">
    <property type="nucleotide sequence ID" value="XM_013405019.1"/>
</dbReference>
<protein>
    <recommendedName>
        <fullName evidence="5">CENP-V/GFA domain-containing protein</fullName>
    </recommendedName>
</protein>
<evidence type="ECO:0000256" key="3">
    <source>
        <dbReference type="ARBA" id="ARBA00022833"/>
    </source>
</evidence>
<keyword evidence="3" id="KW-0862">Zinc</keyword>
<proteinExistence type="inferred from homology"/>
<dbReference type="GO" id="GO:0016846">
    <property type="term" value="F:carbon-sulfur lyase activity"/>
    <property type="evidence" value="ECO:0007669"/>
    <property type="project" value="InterPro"/>
</dbReference>
<dbReference type="InterPro" id="IPR006913">
    <property type="entry name" value="CENP-V/GFA"/>
</dbReference>
<dbReference type="Proteomes" id="UP000027920">
    <property type="component" value="Unassembled WGS sequence"/>
</dbReference>
<keyword evidence="2" id="KW-0479">Metal-binding</keyword>
<evidence type="ECO:0000256" key="2">
    <source>
        <dbReference type="ARBA" id="ARBA00022723"/>
    </source>
</evidence>
<dbReference type="InterPro" id="IPR011057">
    <property type="entry name" value="Mss4-like_sf"/>
</dbReference>
<dbReference type="GO" id="GO:0046872">
    <property type="term" value="F:metal ion binding"/>
    <property type="evidence" value="ECO:0007669"/>
    <property type="project" value="UniProtKB-KW"/>
</dbReference>
<keyword evidence="4" id="KW-0456">Lyase</keyword>
<dbReference type="SUPFAM" id="SSF51316">
    <property type="entry name" value="Mss4-like"/>
    <property type="match status" value="2"/>
</dbReference>
<comment type="caution">
    <text evidence="6">The sequence shown here is derived from an EMBL/GenBank/DDBJ whole genome shotgun (WGS) entry which is preliminary data.</text>
</comment>
<dbReference type="STRING" id="1182545.A0A072PF53"/>
<evidence type="ECO:0000313" key="7">
    <source>
        <dbReference type="Proteomes" id="UP000027920"/>
    </source>
</evidence>
<accession>A0A072PF53</accession>
<evidence type="ECO:0000256" key="1">
    <source>
        <dbReference type="ARBA" id="ARBA00005495"/>
    </source>
</evidence>
<evidence type="ECO:0000256" key="4">
    <source>
        <dbReference type="ARBA" id="ARBA00023239"/>
    </source>
</evidence>
<gene>
    <name evidence="6" type="ORF">A1O9_05804</name>
</gene>
<keyword evidence="7" id="KW-1185">Reference proteome</keyword>
<dbReference type="EMBL" id="AMGV01000004">
    <property type="protein sequence ID" value="KEF57883.1"/>
    <property type="molecule type" value="Genomic_DNA"/>
</dbReference>
<comment type="similarity">
    <text evidence="1">Belongs to the Gfa family.</text>
</comment>
<dbReference type="VEuPathDB" id="FungiDB:A1O9_05804"/>
<dbReference type="OrthoDB" id="5422068at2759"/>
<name>A0A072PF53_9EURO</name>
<dbReference type="AlphaFoldDB" id="A0A072PF53"/>
<feature type="domain" description="CENP-V/GFA" evidence="5">
    <location>
        <begin position="13"/>
        <end position="139"/>
    </location>
</feature>
<dbReference type="GeneID" id="25280726"/>
<evidence type="ECO:0000259" key="5">
    <source>
        <dbReference type="PROSITE" id="PS51891"/>
    </source>
</evidence>
<dbReference type="Gene3D" id="2.170.150.70">
    <property type="match status" value="1"/>
</dbReference>